<dbReference type="PROSITE" id="PS51898">
    <property type="entry name" value="TYR_RECOMBINASE"/>
    <property type="match status" value="1"/>
</dbReference>
<evidence type="ECO:0000313" key="4">
    <source>
        <dbReference type="EMBL" id="MDQ0191126.1"/>
    </source>
</evidence>
<dbReference type="PANTHER" id="PTHR30349">
    <property type="entry name" value="PHAGE INTEGRASE-RELATED"/>
    <property type="match status" value="1"/>
</dbReference>
<comment type="caution">
    <text evidence="4">The sequence shown here is derived from an EMBL/GenBank/DDBJ whole genome shotgun (WGS) entry which is preliminary data.</text>
</comment>
<evidence type="ECO:0000313" key="5">
    <source>
        <dbReference type="Proteomes" id="UP001232973"/>
    </source>
</evidence>
<gene>
    <name evidence="4" type="ORF">J2S03_002994</name>
</gene>
<dbReference type="InterPro" id="IPR011010">
    <property type="entry name" value="DNA_brk_join_enz"/>
</dbReference>
<dbReference type="Proteomes" id="UP001232973">
    <property type="component" value="Unassembled WGS sequence"/>
</dbReference>
<evidence type="ECO:0000256" key="1">
    <source>
        <dbReference type="ARBA" id="ARBA00023125"/>
    </source>
</evidence>
<keyword evidence="5" id="KW-1185">Reference proteome</keyword>
<dbReference type="InterPro" id="IPR013762">
    <property type="entry name" value="Integrase-like_cat_sf"/>
</dbReference>
<dbReference type="InterPro" id="IPR010998">
    <property type="entry name" value="Integrase_recombinase_N"/>
</dbReference>
<sequence length="318" mass="36625">MTRRKNVVRLAMANPPMVNTMPSNEELLVLRLTDMRRERKADDYVKHESENIRAVLKCLPEGTSLLSLSTEELESMVFDNMRARNLKPNTINGRIKSLRRLYATAINHGYTNTNPALGLKMCTRVKEGIDSFDETQLTRLLEQPDLKTFVGLRDHCGMTLMIDTGIRLREMVDLTVSQVDLKARMLRNVKGKNRKVQNIPLSQPMCKILQRYLIERGEVDCDALFVTVDNRPLKRRTFQERMEIYGIKAGIDGIRVSPHTLRHTFAKHWIMSGGDAVSLKDMLRQSTMDQAADYVKFFSYELRTLHDQHSPLVNIHIV</sequence>
<name>A0ABT9XLE6_9BACL</name>
<keyword evidence="2" id="KW-0233">DNA recombination</keyword>
<dbReference type="InterPro" id="IPR002104">
    <property type="entry name" value="Integrase_catalytic"/>
</dbReference>
<evidence type="ECO:0000256" key="2">
    <source>
        <dbReference type="ARBA" id="ARBA00023172"/>
    </source>
</evidence>
<dbReference type="SUPFAM" id="SSF56349">
    <property type="entry name" value="DNA breaking-rejoining enzymes"/>
    <property type="match status" value="1"/>
</dbReference>
<dbReference type="PANTHER" id="PTHR30349:SF88">
    <property type="entry name" value="BLL1584 PROTEIN"/>
    <property type="match status" value="1"/>
</dbReference>
<dbReference type="RefSeq" id="WP_274456641.1">
    <property type="nucleotide sequence ID" value="NZ_CP067097.1"/>
</dbReference>
<dbReference type="Gene3D" id="1.10.443.10">
    <property type="entry name" value="Intergrase catalytic core"/>
    <property type="match status" value="1"/>
</dbReference>
<accession>A0ABT9XLE6</accession>
<dbReference type="Pfam" id="PF00589">
    <property type="entry name" value="Phage_integrase"/>
    <property type="match status" value="1"/>
</dbReference>
<keyword evidence="1" id="KW-0238">DNA-binding</keyword>
<evidence type="ECO:0000259" key="3">
    <source>
        <dbReference type="PROSITE" id="PS51898"/>
    </source>
</evidence>
<dbReference type="EMBL" id="JAUSTP010000032">
    <property type="protein sequence ID" value="MDQ0191126.1"/>
    <property type="molecule type" value="Genomic_DNA"/>
</dbReference>
<organism evidence="4 5">
    <name type="scientific">Alicyclobacillus cycloheptanicus</name>
    <dbReference type="NCBI Taxonomy" id="1457"/>
    <lineage>
        <taxon>Bacteria</taxon>
        <taxon>Bacillati</taxon>
        <taxon>Bacillota</taxon>
        <taxon>Bacilli</taxon>
        <taxon>Bacillales</taxon>
        <taxon>Alicyclobacillaceae</taxon>
        <taxon>Alicyclobacillus</taxon>
    </lineage>
</organism>
<feature type="domain" description="Tyr recombinase" evidence="3">
    <location>
        <begin position="127"/>
        <end position="307"/>
    </location>
</feature>
<dbReference type="InterPro" id="IPR050090">
    <property type="entry name" value="Tyrosine_recombinase_XerCD"/>
</dbReference>
<proteinExistence type="predicted"/>
<dbReference type="Gene3D" id="1.10.150.130">
    <property type="match status" value="1"/>
</dbReference>
<reference evidence="4 5" key="1">
    <citation type="submission" date="2023-07" db="EMBL/GenBank/DDBJ databases">
        <title>Genomic Encyclopedia of Type Strains, Phase IV (KMG-IV): sequencing the most valuable type-strain genomes for metagenomic binning, comparative biology and taxonomic classification.</title>
        <authorList>
            <person name="Goeker M."/>
        </authorList>
    </citation>
    <scope>NUCLEOTIDE SEQUENCE [LARGE SCALE GENOMIC DNA]</scope>
    <source>
        <strain evidence="4 5">DSM 4006</strain>
    </source>
</reference>
<protein>
    <submittedName>
        <fullName evidence="4">Integrase/recombinase XerD</fullName>
    </submittedName>
</protein>